<organism evidence="2">
    <name type="scientific">Thiolapillus brandeum</name>
    <dbReference type="NCBI Taxonomy" id="1076588"/>
    <lineage>
        <taxon>Bacteria</taxon>
        <taxon>Pseudomonadati</taxon>
        <taxon>Pseudomonadota</taxon>
        <taxon>Gammaproteobacteria</taxon>
        <taxon>Chromatiales</taxon>
        <taxon>Sedimenticolaceae</taxon>
        <taxon>Thiolapillus</taxon>
    </lineage>
</organism>
<dbReference type="GO" id="GO:0009982">
    <property type="term" value="F:pseudouridine synthase activity"/>
    <property type="evidence" value="ECO:0007669"/>
    <property type="project" value="InterPro"/>
</dbReference>
<dbReference type="AlphaFoldDB" id="A0A7C5IZ08"/>
<proteinExistence type="predicted"/>
<comment type="caution">
    <text evidence="2">The sequence shown here is derived from an EMBL/GenBank/DDBJ whole genome shotgun (WGS) entry which is preliminary data.</text>
</comment>
<dbReference type="Pfam" id="PF00849">
    <property type="entry name" value="PseudoU_synth_2"/>
    <property type="match status" value="1"/>
</dbReference>
<name>A0A7C5IZ08_9GAMM</name>
<dbReference type="CDD" id="cd02869">
    <property type="entry name" value="PseudoU_synth_RluA_like"/>
    <property type="match status" value="1"/>
</dbReference>
<sequence>RRLVAGDRLHLYHDPRILDREPPTAWLVADEGDWSVWCKPPGMFSQGSRWGDHWSIARFAEQRLQRSAFLVHRLDRAASGLILVAHGRKTAAALSRLFRERRVEKRYQVVVHGRFPGQPRRFDSPLDGRPALTHARLLERDDEAGRSLLEVEIGTGRKHQIRRHLAAAGFPVVGDRLHGGGEEEDLRLQCVWLAFPDPARSRWREYQLPAEERLGL</sequence>
<dbReference type="GO" id="GO:0003723">
    <property type="term" value="F:RNA binding"/>
    <property type="evidence" value="ECO:0007669"/>
    <property type="project" value="InterPro"/>
</dbReference>
<dbReference type="InterPro" id="IPR050188">
    <property type="entry name" value="RluA_PseudoU_synthase"/>
</dbReference>
<dbReference type="EMBL" id="DROM01000313">
    <property type="protein sequence ID" value="HHH13612.1"/>
    <property type="molecule type" value="Genomic_DNA"/>
</dbReference>
<dbReference type="PANTHER" id="PTHR21600">
    <property type="entry name" value="MITOCHONDRIAL RNA PSEUDOURIDINE SYNTHASE"/>
    <property type="match status" value="1"/>
</dbReference>
<dbReference type="GO" id="GO:0140098">
    <property type="term" value="F:catalytic activity, acting on RNA"/>
    <property type="evidence" value="ECO:0007669"/>
    <property type="project" value="UniProtKB-ARBA"/>
</dbReference>
<dbReference type="GO" id="GO:0006396">
    <property type="term" value="P:RNA processing"/>
    <property type="evidence" value="ECO:0007669"/>
    <property type="project" value="UniProtKB-ARBA"/>
</dbReference>
<dbReference type="InterPro" id="IPR006145">
    <property type="entry name" value="PsdUridine_synth_RsuA/RluA"/>
</dbReference>
<protein>
    <submittedName>
        <fullName evidence="2">RNA pseudouridine synthase</fullName>
    </submittedName>
</protein>
<feature type="domain" description="Pseudouridine synthase RsuA/RluA-like" evidence="1">
    <location>
        <begin position="34"/>
        <end position="167"/>
    </location>
</feature>
<feature type="non-terminal residue" evidence="2">
    <location>
        <position position="1"/>
    </location>
</feature>
<evidence type="ECO:0000313" key="2">
    <source>
        <dbReference type="EMBL" id="HHH13612.1"/>
    </source>
</evidence>
<gene>
    <name evidence="2" type="ORF">ENJ98_05195</name>
</gene>
<dbReference type="GO" id="GO:0001522">
    <property type="term" value="P:pseudouridine synthesis"/>
    <property type="evidence" value="ECO:0007669"/>
    <property type="project" value="InterPro"/>
</dbReference>
<reference evidence="2" key="1">
    <citation type="journal article" date="2020" name="mSystems">
        <title>Genome- and Community-Level Interaction Insights into Carbon Utilization and Element Cycling Functions of Hydrothermarchaeota in Hydrothermal Sediment.</title>
        <authorList>
            <person name="Zhou Z."/>
            <person name="Liu Y."/>
            <person name="Xu W."/>
            <person name="Pan J."/>
            <person name="Luo Z.H."/>
            <person name="Li M."/>
        </authorList>
    </citation>
    <scope>NUCLEOTIDE SEQUENCE [LARGE SCALE GENOMIC DNA]</scope>
    <source>
        <strain evidence="2">HyVt-535</strain>
    </source>
</reference>
<evidence type="ECO:0000259" key="1">
    <source>
        <dbReference type="Pfam" id="PF00849"/>
    </source>
</evidence>
<accession>A0A7C5IZ08</accession>
<dbReference type="InterPro" id="IPR020103">
    <property type="entry name" value="PsdUridine_synth_cat_dom_sf"/>
</dbReference>
<dbReference type="SUPFAM" id="SSF55120">
    <property type="entry name" value="Pseudouridine synthase"/>
    <property type="match status" value="1"/>
</dbReference>
<dbReference type="Gene3D" id="3.30.2350.10">
    <property type="entry name" value="Pseudouridine synthase"/>
    <property type="match status" value="1"/>
</dbReference>
<dbReference type="Proteomes" id="UP000886100">
    <property type="component" value="Unassembled WGS sequence"/>
</dbReference>